<dbReference type="PANTHER" id="PTHR47685:SF1">
    <property type="entry name" value="MAGNESIUM TRANSPORT PROTEIN CORA"/>
    <property type="match status" value="1"/>
</dbReference>
<dbReference type="GO" id="GO:0015087">
    <property type="term" value="F:cobalt ion transmembrane transporter activity"/>
    <property type="evidence" value="ECO:0007669"/>
    <property type="project" value="UniProtKB-UniRule"/>
</dbReference>
<comment type="similarity">
    <text evidence="2 13">Belongs to the CorA metal ion transporter (MIT) (TC 1.A.35) family.</text>
</comment>
<dbReference type="InterPro" id="IPR045861">
    <property type="entry name" value="CorA_cytoplasmic_dom"/>
</dbReference>
<feature type="transmembrane region" description="Helical" evidence="13">
    <location>
        <begin position="290"/>
        <end position="310"/>
    </location>
</feature>
<keyword evidence="4 13" id="KW-0813">Transport</keyword>
<comment type="function">
    <text evidence="13">Mediates influx of magnesium ions.</text>
</comment>
<keyword evidence="6" id="KW-0997">Cell inner membrane</keyword>
<dbReference type="EMBL" id="JACEMT010000049">
    <property type="protein sequence ID" value="MBA4502689.1"/>
    <property type="molecule type" value="Genomic_DNA"/>
</dbReference>
<evidence type="ECO:0000256" key="9">
    <source>
        <dbReference type="ARBA" id="ARBA00022989"/>
    </source>
</evidence>
<comment type="catalytic activity">
    <reaction evidence="12">
        <text>Mg(2+)(in) = Mg(2+)(out)</text>
        <dbReference type="Rhea" id="RHEA:29827"/>
        <dbReference type="ChEBI" id="CHEBI:18420"/>
    </reaction>
</comment>
<comment type="subcellular location">
    <subcellularLocation>
        <location evidence="1">Cell inner membrane</location>
        <topology evidence="1">Multi-pass membrane protein</topology>
    </subcellularLocation>
    <subcellularLocation>
        <location evidence="13">Membrane</location>
        <topology evidence="13">Multi-pass membrane protein</topology>
    </subcellularLocation>
</comment>
<accession>A0A7W1WYP7</accession>
<dbReference type="InterPro" id="IPR002523">
    <property type="entry name" value="MgTranspt_CorA/ZnTranspt_ZntB"/>
</dbReference>
<keyword evidence="10 13" id="KW-0406">Ion transport</keyword>
<dbReference type="InterPro" id="IPR045863">
    <property type="entry name" value="CorA_TM1_TM2"/>
</dbReference>
<evidence type="ECO:0000256" key="4">
    <source>
        <dbReference type="ARBA" id="ARBA00022448"/>
    </source>
</evidence>
<dbReference type="Pfam" id="PF01544">
    <property type="entry name" value="CorA"/>
    <property type="match status" value="1"/>
</dbReference>
<dbReference type="Gene3D" id="1.20.58.340">
    <property type="entry name" value="Magnesium transport protein CorA, transmembrane region"/>
    <property type="match status" value="1"/>
</dbReference>
<gene>
    <name evidence="13 15" type="primary">corA</name>
    <name evidence="15" type="ORF">H1S06_09965</name>
</gene>
<evidence type="ECO:0000256" key="11">
    <source>
        <dbReference type="ARBA" id="ARBA00023136"/>
    </source>
</evidence>
<organism evidence="15 16">
    <name type="scientific">Marinobacterium marinum</name>
    <dbReference type="NCBI Taxonomy" id="2756129"/>
    <lineage>
        <taxon>Bacteria</taxon>
        <taxon>Pseudomonadati</taxon>
        <taxon>Pseudomonadota</taxon>
        <taxon>Gammaproteobacteria</taxon>
        <taxon>Oceanospirillales</taxon>
        <taxon>Oceanospirillaceae</taxon>
        <taxon>Marinobacterium</taxon>
    </lineage>
</organism>
<comment type="caution">
    <text evidence="15">The sequence shown here is derived from an EMBL/GenBank/DDBJ whole genome shotgun (WGS) entry which is preliminary data.</text>
</comment>
<evidence type="ECO:0000256" key="12">
    <source>
        <dbReference type="ARBA" id="ARBA00034269"/>
    </source>
</evidence>
<dbReference type="SUPFAM" id="SSF143865">
    <property type="entry name" value="CorA soluble domain-like"/>
    <property type="match status" value="1"/>
</dbReference>
<keyword evidence="9 13" id="KW-1133">Transmembrane helix</keyword>
<keyword evidence="8 13" id="KW-0460">Magnesium</keyword>
<dbReference type="PANTHER" id="PTHR47685">
    <property type="entry name" value="MAGNESIUM TRANSPORT PROTEIN CORA"/>
    <property type="match status" value="1"/>
</dbReference>
<evidence type="ECO:0000256" key="13">
    <source>
        <dbReference type="RuleBase" id="RU362010"/>
    </source>
</evidence>
<keyword evidence="7 13" id="KW-0812">Transmembrane</keyword>
<dbReference type="GO" id="GO:0015099">
    <property type="term" value="F:nickel cation transmembrane transporter activity"/>
    <property type="evidence" value="ECO:0007669"/>
    <property type="project" value="TreeGrafter"/>
</dbReference>
<evidence type="ECO:0000256" key="7">
    <source>
        <dbReference type="ARBA" id="ARBA00022692"/>
    </source>
</evidence>
<dbReference type="RefSeq" id="WP_181739727.1">
    <property type="nucleotide sequence ID" value="NZ_JACEMT010000049.1"/>
</dbReference>
<evidence type="ECO:0000256" key="3">
    <source>
        <dbReference type="ARBA" id="ARBA00019439"/>
    </source>
</evidence>
<dbReference type="SUPFAM" id="SSF144083">
    <property type="entry name" value="Magnesium transport protein CorA, transmembrane region"/>
    <property type="match status" value="1"/>
</dbReference>
<proteinExistence type="inferred from homology"/>
<dbReference type="FunFam" id="1.20.58.340:FF:000001">
    <property type="entry name" value="Magnesium transport protein CorA"/>
    <property type="match status" value="1"/>
</dbReference>
<dbReference type="Proteomes" id="UP000538931">
    <property type="component" value="Unassembled WGS sequence"/>
</dbReference>
<evidence type="ECO:0000256" key="8">
    <source>
        <dbReference type="ARBA" id="ARBA00022842"/>
    </source>
</evidence>
<reference evidence="15 16" key="1">
    <citation type="submission" date="2020-07" db="EMBL/GenBank/DDBJ databases">
        <title>Bacterium isolated from marien macroalgae.</title>
        <authorList>
            <person name="Zhu K."/>
            <person name="Lu D."/>
            <person name="Du Z."/>
        </authorList>
    </citation>
    <scope>NUCLEOTIDE SEQUENCE [LARGE SCALE GENOMIC DNA]</scope>
    <source>
        <strain evidence="15 16">3-1745</strain>
    </source>
</reference>
<keyword evidence="16" id="KW-1185">Reference proteome</keyword>
<sequence>MIRTFALEAGKLREREVADPTAIDLEGASWIDLQDADAEERQTVEQLFSQNLPDADEVEEIESSSRYFVEGEDLHIHSLFLYQSEGRFRTASVAFTLNPQRLISSRDVELPDFRLTRLRARRGWIEANSPLQVMISLFEQKVDNLADQLEDLHRSLEQVSNEVLEDREADLGEQLDRLAKLEDSNGQIRLCLMDTQRSTSFLLRHIRQETASVETCREILRDLDTLMAHATFVFEKINFLLNAAQGFINIRQNQIIKIFSIAAVVFLPPTLVGTIYGMNFNTIPELDWAFGYPMALILMVTSAISPYMFFKHKGWL</sequence>
<evidence type="ECO:0000256" key="2">
    <source>
        <dbReference type="ARBA" id="ARBA00009765"/>
    </source>
</evidence>
<dbReference type="NCBIfam" id="TIGR00383">
    <property type="entry name" value="corA"/>
    <property type="match status" value="1"/>
</dbReference>
<evidence type="ECO:0000256" key="1">
    <source>
        <dbReference type="ARBA" id="ARBA00004429"/>
    </source>
</evidence>
<dbReference type="GO" id="GO:0015095">
    <property type="term" value="F:magnesium ion transmembrane transporter activity"/>
    <property type="evidence" value="ECO:0007669"/>
    <property type="project" value="UniProtKB-UniRule"/>
</dbReference>
<evidence type="ECO:0000313" key="15">
    <source>
        <dbReference type="EMBL" id="MBA4502689.1"/>
    </source>
</evidence>
<name>A0A7W1WYP7_9GAMM</name>
<dbReference type="InterPro" id="IPR050829">
    <property type="entry name" value="CorA_MIT"/>
</dbReference>
<protein>
    <recommendedName>
        <fullName evidence="3 13">Magnesium transport protein CorA</fullName>
    </recommendedName>
</protein>
<keyword evidence="11 13" id="KW-0472">Membrane</keyword>
<keyword evidence="5 13" id="KW-1003">Cell membrane</keyword>
<evidence type="ECO:0000256" key="6">
    <source>
        <dbReference type="ARBA" id="ARBA00022519"/>
    </source>
</evidence>
<dbReference type="CDD" id="cd12835">
    <property type="entry name" value="EcCorA-like_1"/>
    <property type="match status" value="1"/>
</dbReference>
<evidence type="ECO:0000256" key="14">
    <source>
        <dbReference type="SAM" id="Coils"/>
    </source>
</evidence>
<dbReference type="AlphaFoldDB" id="A0A7W1WYP7"/>
<dbReference type="InterPro" id="IPR004488">
    <property type="entry name" value="Mg/Co-transport_prot_CorA"/>
</dbReference>
<evidence type="ECO:0000256" key="5">
    <source>
        <dbReference type="ARBA" id="ARBA00022475"/>
    </source>
</evidence>
<evidence type="ECO:0000313" key="16">
    <source>
        <dbReference type="Proteomes" id="UP000538931"/>
    </source>
</evidence>
<evidence type="ECO:0000256" key="10">
    <source>
        <dbReference type="ARBA" id="ARBA00023065"/>
    </source>
</evidence>
<feature type="coiled-coil region" evidence="14">
    <location>
        <begin position="135"/>
        <end position="184"/>
    </location>
</feature>
<dbReference type="GO" id="GO:0005886">
    <property type="term" value="C:plasma membrane"/>
    <property type="evidence" value="ECO:0007669"/>
    <property type="project" value="UniProtKB-SubCell"/>
</dbReference>
<keyword evidence="14" id="KW-0175">Coiled coil</keyword>
<feature type="transmembrane region" description="Helical" evidence="13">
    <location>
        <begin position="258"/>
        <end position="278"/>
    </location>
</feature>